<evidence type="ECO:0000256" key="1">
    <source>
        <dbReference type="SAM" id="MobiDB-lite"/>
    </source>
</evidence>
<dbReference type="AlphaFoldDB" id="A0A7R9C3A5"/>
<evidence type="ECO:0000313" key="4">
    <source>
        <dbReference type="Proteomes" id="UP000678499"/>
    </source>
</evidence>
<feature type="non-terminal residue" evidence="3">
    <location>
        <position position="1"/>
    </location>
</feature>
<accession>A0A7R9C3A5</accession>
<feature type="region of interest" description="Disordered" evidence="1">
    <location>
        <begin position="46"/>
        <end position="74"/>
    </location>
</feature>
<dbReference type="Proteomes" id="UP000678499">
    <property type="component" value="Unassembled WGS sequence"/>
</dbReference>
<sequence length="129" mass="14411">MLVESRISLTLFSVLLCGYFSTSRVMAYDCYVCSDLDGWSTNRIVNTGGDTNNNKNEASSTGPAAPGARATNEDPCKQFDDNDESLVGSNITYYGRLQGVQADESCIVLFDNKVKSWRGKWKRTTCWRR</sequence>
<evidence type="ECO:0000256" key="2">
    <source>
        <dbReference type="SAM" id="SignalP"/>
    </source>
</evidence>
<keyword evidence="2" id="KW-0732">Signal</keyword>
<dbReference type="EMBL" id="CAJPEX010010098">
    <property type="protein sequence ID" value="CAG0924994.1"/>
    <property type="molecule type" value="Genomic_DNA"/>
</dbReference>
<feature type="chain" id="PRO_5036403168" description="Secreted protein" evidence="2">
    <location>
        <begin position="28"/>
        <end position="129"/>
    </location>
</feature>
<organism evidence="3">
    <name type="scientific">Notodromas monacha</name>
    <dbReference type="NCBI Taxonomy" id="399045"/>
    <lineage>
        <taxon>Eukaryota</taxon>
        <taxon>Metazoa</taxon>
        <taxon>Ecdysozoa</taxon>
        <taxon>Arthropoda</taxon>
        <taxon>Crustacea</taxon>
        <taxon>Oligostraca</taxon>
        <taxon>Ostracoda</taxon>
        <taxon>Podocopa</taxon>
        <taxon>Podocopida</taxon>
        <taxon>Cypridocopina</taxon>
        <taxon>Cypridoidea</taxon>
        <taxon>Cyprididae</taxon>
        <taxon>Notodromas</taxon>
    </lineage>
</organism>
<dbReference type="EMBL" id="OA892135">
    <property type="protein sequence ID" value="CAD7284842.1"/>
    <property type="molecule type" value="Genomic_DNA"/>
</dbReference>
<name>A0A7R9C3A5_9CRUS</name>
<evidence type="ECO:0008006" key="5">
    <source>
        <dbReference type="Google" id="ProtNLM"/>
    </source>
</evidence>
<feature type="compositionally biased region" description="Polar residues" evidence="1">
    <location>
        <begin position="46"/>
        <end position="62"/>
    </location>
</feature>
<protein>
    <recommendedName>
        <fullName evidence="5">Secreted protein</fullName>
    </recommendedName>
</protein>
<feature type="signal peptide" evidence="2">
    <location>
        <begin position="1"/>
        <end position="27"/>
    </location>
</feature>
<evidence type="ECO:0000313" key="3">
    <source>
        <dbReference type="EMBL" id="CAD7284842.1"/>
    </source>
</evidence>
<proteinExistence type="predicted"/>
<reference evidence="3" key="1">
    <citation type="submission" date="2020-11" db="EMBL/GenBank/DDBJ databases">
        <authorList>
            <person name="Tran Van P."/>
        </authorList>
    </citation>
    <scope>NUCLEOTIDE SEQUENCE</scope>
</reference>
<gene>
    <name evidence="3" type="ORF">NMOB1V02_LOCUS12446</name>
</gene>
<keyword evidence="4" id="KW-1185">Reference proteome</keyword>